<feature type="chain" id="PRO_5020541647" description="Outer membrane protein with beta-barrel domain" evidence="1">
    <location>
        <begin position="19"/>
        <end position="292"/>
    </location>
</feature>
<evidence type="ECO:0000256" key="1">
    <source>
        <dbReference type="SAM" id="SignalP"/>
    </source>
</evidence>
<comment type="caution">
    <text evidence="2">The sequence shown here is derived from an EMBL/GenBank/DDBJ whole genome shotgun (WGS) entry which is preliminary data.</text>
</comment>
<protein>
    <recommendedName>
        <fullName evidence="4">Outer membrane protein with beta-barrel domain</fullName>
    </recommendedName>
</protein>
<evidence type="ECO:0008006" key="4">
    <source>
        <dbReference type="Google" id="ProtNLM"/>
    </source>
</evidence>
<organism evidence="2 3">
    <name type="scientific">Sediminibacterium goheungense</name>
    <dbReference type="NCBI Taxonomy" id="1086393"/>
    <lineage>
        <taxon>Bacteria</taxon>
        <taxon>Pseudomonadati</taxon>
        <taxon>Bacteroidota</taxon>
        <taxon>Chitinophagia</taxon>
        <taxon>Chitinophagales</taxon>
        <taxon>Chitinophagaceae</taxon>
        <taxon>Sediminibacterium</taxon>
    </lineage>
</organism>
<keyword evidence="1" id="KW-0732">Signal</keyword>
<proteinExistence type="predicted"/>
<keyword evidence="3" id="KW-1185">Reference proteome</keyword>
<reference evidence="2 3" key="1">
    <citation type="submission" date="2019-03" db="EMBL/GenBank/DDBJ databases">
        <title>Genomic Encyclopedia of Archaeal and Bacterial Type Strains, Phase II (KMG-II): from individual species to whole genera.</title>
        <authorList>
            <person name="Goeker M."/>
        </authorList>
    </citation>
    <scope>NUCLEOTIDE SEQUENCE [LARGE SCALE GENOMIC DNA]</scope>
    <source>
        <strain evidence="2 3">DSM 28323</strain>
    </source>
</reference>
<dbReference type="EMBL" id="SNWP01000010">
    <property type="protein sequence ID" value="TDO29448.1"/>
    <property type="molecule type" value="Genomic_DNA"/>
</dbReference>
<dbReference type="Proteomes" id="UP000295741">
    <property type="component" value="Unassembled WGS sequence"/>
</dbReference>
<evidence type="ECO:0000313" key="2">
    <source>
        <dbReference type="EMBL" id="TDO29448.1"/>
    </source>
</evidence>
<gene>
    <name evidence="2" type="ORF">BC659_1538</name>
</gene>
<evidence type="ECO:0000313" key="3">
    <source>
        <dbReference type="Proteomes" id="UP000295741"/>
    </source>
</evidence>
<sequence length="292" mass="32206">MKALLSSLMLLIQIAVFAQNEPVLGLYRWNTVVQMHESDDTGKLVNGATSVQTKVGQLFRLIKINGSGSSATGIIQILDYTKKVNGHIQPINLTDFYTYNYKNTATYSVLDAVDRDSRNYKQDQKYFVVPLAYISSYANQYIGRGADISAGVISLPLKLRLKDGDFNGSISIAGAGGIKWRASPYRNDRYHNILVGLGLSNLSIDSTNITNNKNNIVSNLTGLTMITGYVYQSGKIQMGLFVGWDFLTRSNQEKFGWVYQGKPWLSLGIGVSIFGDGSNDKAGAEKQSEQKK</sequence>
<dbReference type="AlphaFoldDB" id="A0A4V3C5D4"/>
<feature type="signal peptide" evidence="1">
    <location>
        <begin position="1"/>
        <end position="18"/>
    </location>
</feature>
<accession>A0A4V3C5D4</accession>
<name>A0A4V3C5D4_9BACT</name>
<dbReference type="RefSeq" id="WP_133474047.1">
    <property type="nucleotide sequence ID" value="NZ_SNWP01000010.1"/>
</dbReference>
<dbReference type="OrthoDB" id="836926at2"/>